<dbReference type="PROSITE" id="PS50883">
    <property type="entry name" value="EAL"/>
    <property type="match status" value="1"/>
</dbReference>
<dbReference type="Proteomes" id="UP000291424">
    <property type="component" value="Unassembled WGS sequence"/>
</dbReference>
<evidence type="ECO:0000313" key="2">
    <source>
        <dbReference type="EMBL" id="TCB94002.1"/>
    </source>
</evidence>
<accession>A0A4R0GD24</accession>
<gene>
    <name evidence="2" type="ORF">E0L20_06260</name>
</gene>
<organism evidence="2 3">
    <name type="scientific">Enterobacter wuhouensis</name>
    <dbReference type="NCBI Taxonomy" id="2529381"/>
    <lineage>
        <taxon>Bacteria</taxon>
        <taxon>Pseudomonadati</taxon>
        <taxon>Pseudomonadota</taxon>
        <taxon>Gammaproteobacteria</taxon>
        <taxon>Enterobacterales</taxon>
        <taxon>Enterobacteriaceae</taxon>
        <taxon>Enterobacter</taxon>
    </lineage>
</organism>
<dbReference type="PANTHER" id="PTHR33121">
    <property type="entry name" value="CYCLIC DI-GMP PHOSPHODIESTERASE PDEF"/>
    <property type="match status" value="1"/>
</dbReference>
<dbReference type="GO" id="GO:0071111">
    <property type="term" value="F:cyclic-guanylate-specific phosphodiesterase activity"/>
    <property type="evidence" value="ECO:0007669"/>
    <property type="project" value="InterPro"/>
</dbReference>
<dbReference type="AlphaFoldDB" id="A0A4R0GD24"/>
<sequence>MTAQNQAYTPPRLKHVSQDIVGIKLEPIVALSTLRRVGVEVLSVMSPTQQSEDFFRRQSAGRLFTLLEAQRAALKNSPACNNLFINLPITVLTVPENFQRLLRMDGAPLNIEIVEPAQFLTLTGAQQREVIQRLKRLTLQDHRIWLDDVDETLAQRFLCYRLPLHGIKIDKEAFWRLRNTPELGQLVSFCAQLAGNVLIEGIETERDLACAQRAGAGLGQGYYWPSWTWPEK</sequence>
<protein>
    <submittedName>
        <fullName evidence="2">EAL domain-containing protein</fullName>
    </submittedName>
</protein>
<reference evidence="2 3" key="1">
    <citation type="submission" date="2019-02" db="EMBL/GenBank/DDBJ databases">
        <title>The draft genome of Enterobacter spp. strains.</title>
        <authorList>
            <person name="Wang C."/>
            <person name="Feng Y."/>
            <person name="Zong Z."/>
        </authorList>
    </citation>
    <scope>NUCLEOTIDE SEQUENCE [LARGE SCALE GENOMIC DNA]</scope>
    <source>
        <strain evidence="2 3">WCHEW120002</strain>
    </source>
</reference>
<dbReference type="InterPro" id="IPR050706">
    <property type="entry name" value="Cyclic-di-GMP_PDE-like"/>
</dbReference>
<comment type="caution">
    <text evidence="2">The sequence shown here is derived from an EMBL/GenBank/DDBJ whole genome shotgun (WGS) entry which is preliminary data.</text>
</comment>
<dbReference type="OrthoDB" id="6623526at2"/>
<dbReference type="SUPFAM" id="SSF141868">
    <property type="entry name" value="EAL domain-like"/>
    <property type="match status" value="1"/>
</dbReference>
<feature type="domain" description="EAL" evidence="1">
    <location>
        <begin position="1"/>
        <end position="232"/>
    </location>
</feature>
<dbReference type="InterPro" id="IPR001633">
    <property type="entry name" value="EAL_dom"/>
</dbReference>
<dbReference type="RefSeq" id="WP_131633192.1">
    <property type="nucleotide sequence ID" value="NZ_JBFTVL010000004.1"/>
</dbReference>
<name>A0A4R0GD24_9ENTR</name>
<dbReference type="SMART" id="SM00052">
    <property type="entry name" value="EAL"/>
    <property type="match status" value="1"/>
</dbReference>
<dbReference type="Pfam" id="PF00563">
    <property type="entry name" value="EAL"/>
    <property type="match status" value="1"/>
</dbReference>
<dbReference type="PANTHER" id="PTHR33121:SF70">
    <property type="entry name" value="SIGNALING PROTEIN YKOW"/>
    <property type="match status" value="1"/>
</dbReference>
<evidence type="ECO:0000259" key="1">
    <source>
        <dbReference type="PROSITE" id="PS50883"/>
    </source>
</evidence>
<proteinExistence type="predicted"/>
<dbReference type="Gene3D" id="3.20.20.450">
    <property type="entry name" value="EAL domain"/>
    <property type="match status" value="1"/>
</dbReference>
<dbReference type="EMBL" id="SJOO01000002">
    <property type="protein sequence ID" value="TCB94002.1"/>
    <property type="molecule type" value="Genomic_DNA"/>
</dbReference>
<evidence type="ECO:0000313" key="3">
    <source>
        <dbReference type="Proteomes" id="UP000291424"/>
    </source>
</evidence>
<dbReference type="InterPro" id="IPR035919">
    <property type="entry name" value="EAL_sf"/>
</dbReference>